<dbReference type="AlphaFoldDB" id="A0A3N5AP50"/>
<organism evidence="1 2">
    <name type="scientific">Thermodesulfitimonas autotrophica</name>
    <dbReference type="NCBI Taxonomy" id="1894989"/>
    <lineage>
        <taxon>Bacteria</taxon>
        <taxon>Bacillati</taxon>
        <taxon>Bacillota</taxon>
        <taxon>Clostridia</taxon>
        <taxon>Thermoanaerobacterales</taxon>
        <taxon>Thermoanaerobacteraceae</taxon>
        <taxon>Thermodesulfitimonas</taxon>
    </lineage>
</organism>
<keyword evidence="2" id="KW-1185">Reference proteome</keyword>
<dbReference type="GO" id="GO:0032259">
    <property type="term" value="P:methylation"/>
    <property type="evidence" value="ECO:0007669"/>
    <property type="project" value="UniProtKB-KW"/>
</dbReference>
<protein>
    <submittedName>
        <fullName evidence="1">tRNA (Adenine22-N1)-methyltransferase</fullName>
    </submittedName>
</protein>
<keyword evidence="1" id="KW-0489">Methyltransferase</keyword>
<dbReference type="Pfam" id="PF04816">
    <property type="entry name" value="TrmK"/>
    <property type="match status" value="1"/>
</dbReference>
<proteinExistence type="predicted"/>
<reference evidence="1 2" key="1">
    <citation type="submission" date="2018-11" db="EMBL/GenBank/DDBJ databases">
        <title>Genomic Encyclopedia of Type Strains, Phase IV (KMG-IV): sequencing the most valuable type-strain genomes for metagenomic binning, comparative biology and taxonomic classification.</title>
        <authorList>
            <person name="Goeker M."/>
        </authorList>
    </citation>
    <scope>NUCLEOTIDE SEQUENCE [LARGE SCALE GENOMIC DNA]</scope>
    <source>
        <strain evidence="1 2">DSM 102936</strain>
    </source>
</reference>
<dbReference type="PANTHER" id="PTHR38451">
    <property type="entry name" value="TRNA (ADENINE(22)-N(1))-METHYLTRANSFERASE"/>
    <property type="match status" value="1"/>
</dbReference>
<dbReference type="InterPro" id="IPR029063">
    <property type="entry name" value="SAM-dependent_MTases_sf"/>
</dbReference>
<dbReference type="EMBL" id="RKRE01000002">
    <property type="protein sequence ID" value="RPF46733.1"/>
    <property type="molecule type" value="Genomic_DNA"/>
</dbReference>
<sequence length="207" mass="22758">MADIGTDHALLPLYLVEQGIVARVIAVEKEAGPAIVARRTVAARGLMDRIEVRVGDGLAPLRPGEAEIIVLAGLGGEKIATILAHGIETARTARQLVLQPMNRAAILRRWLAENAWRIAAETLVAEKKWLYQIITAAPGKEGQLSWLEAELGPCLLASHHPLLPELIRRLIIRYEQELAGLAQASGEQITARRAELRYRLSQLRALR</sequence>
<evidence type="ECO:0000313" key="2">
    <source>
        <dbReference type="Proteomes" id="UP000282654"/>
    </source>
</evidence>
<comment type="caution">
    <text evidence="1">The sequence shown here is derived from an EMBL/GenBank/DDBJ whole genome shotgun (WGS) entry which is preliminary data.</text>
</comment>
<dbReference type="InterPro" id="IPR006901">
    <property type="entry name" value="TrmK"/>
</dbReference>
<evidence type="ECO:0000313" key="1">
    <source>
        <dbReference type="EMBL" id="RPF46733.1"/>
    </source>
</evidence>
<dbReference type="SUPFAM" id="SSF53335">
    <property type="entry name" value="S-adenosyl-L-methionine-dependent methyltransferases"/>
    <property type="match status" value="1"/>
</dbReference>
<dbReference type="Gene3D" id="3.40.50.150">
    <property type="entry name" value="Vaccinia Virus protein VP39"/>
    <property type="match status" value="1"/>
</dbReference>
<dbReference type="PANTHER" id="PTHR38451:SF1">
    <property type="entry name" value="TRNA (ADENINE(22)-N(1))-METHYLTRANSFERASE"/>
    <property type="match status" value="1"/>
</dbReference>
<gene>
    <name evidence="1" type="ORF">EDD75_0989</name>
</gene>
<keyword evidence="1" id="KW-0808">Transferase</keyword>
<dbReference type="Proteomes" id="UP000282654">
    <property type="component" value="Unassembled WGS sequence"/>
</dbReference>
<dbReference type="GO" id="GO:0160105">
    <property type="term" value="F:tRNA (adenine(22)-N1)-methyltransferase activity"/>
    <property type="evidence" value="ECO:0007669"/>
    <property type="project" value="InterPro"/>
</dbReference>
<dbReference type="PIRSF" id="PIRSF018637">
    <property type="entry name" value="TrmK"/>
    <property type="match status" value="1"/>
</dbReference>
<name>A0A3N5AP50_9THEO</name>
<accession>A0A3N5AP50</accession>